<dbReference type="SUPFAM" id="SSF48208">
    <property type="entry name" value="Six-hairpin glycosidases"/>
    <property type="match status" value="1"/>
</dbReference>
<protein>
    <recommendedName>
        <fullName evidence="3">Glycerophosphoryl diester phosphodiesterase</fullName>
    </recommendedName>
</protein>
<dbReference type="Proteomes" id="UP000198670">
    <property type="component" value="Unassembled WGS sequence"/>
</dbReference>
<dbReference type="AlphaFoldDB" id="A0A1I3PKU3"/>
<dbReference type="RefSeq" id="WP_090628582.1">
    <property type="nucleotide sequence ID" value="NZ_FOQO01000008.1"/>
</dbReference>
<dbReference type="STRING" id="1477437.SAMN05444682_10880"/>
<proteinExistence type="predicted"/>
<gene>
    <name evidence="1" type="ORF">SAMN05444682_10880</name>
</gene>
<name>A0A1I3PKU3_9SPHI</name>
<evidence type="ECO:0008006" key="3">
    <source>
        <dbReference type="Google" id="ProtNLM"/>
    </source>
</evidence>
<evidence type="ECO:0000313" key="1">
    <source>
        <dbReference type="EMBL" id="SFJ22112.1"/>
    </source>
</evidence>
<organism evidence="1 2">
    <name type="scientific">Parapedobacter indicus</name>
    <dbReference type="NCBI Taxonomy" id="1477437"/>
    <lineage>
        <taxon>Bacteria</taxon>
        <taxon>Pseudomonadati</taxon>
        <taxon>Bacteroidota</taxon>
        <taxon>Sphingobacteriia</taxon>
        <taxon>Sphingobacteriales</taxon>
        <taxon>Sphingobacteriaceae</taxon>
        <taxon>Parapedobacter</taxon>
    </lineage>
</organism>
<dbReference type="GO" id="GO:0005975">
    <property type="term" value="P:carbohydrate metabolic process"/>
    <property type="evidence" value="ECO:0007669"/>
    <property type="project" value="InterPro"/>
</dbReference>
<dbReference type="InterPro" id="IPR008928">
    <property type="entry name" value="6-hairpin_glycosidase_sf"/>
</dbReference>
<keyword evidence="2" id="KW-1185">Reference proteome</keyword>
<dbReference type="OrthoDB" id="628098at2"/>
<accession>A0A1I3PKU3</accession>
<evidence type="ECO:0000313" key="2">
    <source>
        <dbReference type="Proteomes" id="UP000198670"/>
    </source>
</evidence>
<reference evidence="1 2" key="1">
    <citation type="submission" date="2016-10" db="EMBL/GenBank/DDBJ databases">
        <authorList>
            <person name="de Groot N.N."/>
        </authorList>
    </citation>
    <scope>NUCLEOTIDE SEQUENCE [LARGE SCALE GENOMIC DNA]</scope>
    <source>
        <strain evidence="1 2">RK1</strain>
    </source>
</reference>
<sequence length="858" mass="96616">MKKISGLIIFVQVVSTCAFGQSDIVLENRDLRLKWEETPNGYVLDEITLHRNSEAIAVPNTQGSYLALYSKSTPDTQPDTSLMERAQGHVFDSYKYIISRWVDNFRPVALNTAGEATSFYPTNAKSGPNGVEFIHQADQFTAEITWTLDHLYTSDIWVEMRIKAKQSGYFSFASPTLFATSPDDLEWAMLPGYFQGHEIQPDLLRAYAYGQGIPNIPVVVRERTASTLSPLIQNKQGITLAVIADPEATATDPWAGSHDTRSEWRLGLSLMNRQAQLSPTLYHPVLGEMDSFMEAGEERIFRFRFSIQQNDWFQVYQHAIYDVYDFRKAVELKNTRESLSNRILSMLNYLKDDRTSLWNIHEYQGMEIGAQSYLGGVVGSDRDAMKNADYGAMWMLARITGDSVLNETRLQPARNFKLTQQQTEDGFFKGAAVGQYYLWKSRRFTEEWGDYVEPIALTYYTMLDIGNILLFDPTDQALKDRLRIGADKLLQWQHADGGWEVAYDRHTKQPVFTDQLDLRPTFYGLIVAYRLLGDEKYLKGAVKGADWFVTNAVKKGYFLGVCGDVRFVPDFATAQSAQALLDLFEITRNDSYLEAAVETAKIYTASIYTHPIPSQEVKEVRGKRKEDWEISQVGLSFEHGGTLGSANGGGPIALASHAGLFVRMADLTGEQLFRDMARAAAWGRDAFVDSTTHVASYYWARMDDGAGPFPHHAWWQVGWITDYLMAEISSRSNGLIKFPRGFVAPKVGPHQSYGFAPGTLFGNEVALWLPAEGLKVSNQQVDFMAAKSIENGDTYLILLNNSTRIQRSAVHFRVPDAAYSKAVLLDENGDKCEDMFAEDGNFTVSMQPFGLKVIKLTN</sequence>
<dbReference type="EMBL" id="FOQO01000008">
    <property type="protein sequence ID" value="SFJ22112.1"/>
    <property type="molecule type" value="Genomic_DNA"/>
</dbReference>